<organism evidence="1">
    <name type="scientific">marine sediment metagenome</name>
    <dbReference type="NCBI Taxonomy" id="412755"/>
    <lineage>
        <taxon>unclassified sequences</taxon>
        <taxon>metagenomes</taxon>
        <taxon>ecological metagenomes</taxon>
    </lineage>
</organism>
<proteinExistence type="predicted"/>
<accession>X0TWC6</accession>
<protein>
    <recommendedName>
        <fullName evidence="2">TonB-dependent receptor</fullName>
    </recommendedName>
</protein>
<comment type="caution">
    <text evidence="1">The sequence shown here is derived from an EMBL/GenBank/DDBJ whole genome shotgun (WGS) entry which is preliminary data.</text>
</comment>
<gene>
    <name evidence="1" type="ORF">S01H1_23465</name>
</gene>
<dbReference type="EMBL" id="BARS01013561">
    <property type="protein sequence ID" value="GAF97903.1"/>
    <property type="molecule type" value="Genomic_DNA"/>
</dbReference>
<sequence>FGKTYFEGVNSTTNEVGVVPGAPRTIQLAVRVPFL</sequence>
<feature type="non-terminal residue" evidence="1">
    <location>
        <position position="1"/>
    </location>
</feature>
<reference evidence="1" key="1">
    <citation type="journal article" date="2014" name="Front. Microbiol.">
        <title>High frequency of phylogenetically diverse reductive dehalogenase-homologous genes in deep subseafloor sedimentary metagenomes.</title>
        <authorList>
            <person name="Kawai M."/>
            <person name="Futagami T."/>
            <person name="Toyoda A."/>
            <person name="Takaki Y."/>
            <person name="Nishi S."/>
            <person name="Hori S."/>
            <person name="Arai W."/>
            <person name="Tsubouchi T."/>
            <person name="Morono Y."/>
            <person name="Uchiyama I."/>
            <person name="Ito T."/>
            <person name="Fujiyama A."/>
            <person name="Inagaki F."/>
            <person name="Takami H."/>
        </authorList>
    </citation>
    <scope>NUCLEOTIDE SEQUENCE</scope>
    <source>
        <strain evidence="1">Expedition CK06-06</strain>
    </source>
</reference>
<evidence type="ECO:0000313" key="1">
    <source>
        <dbReference type="EMBL" id="GAF97903.1"/>
    </source>
</evidence>
<evidence type="ECO:0008006" key="2">
    <source>
        <dbReference type="Google" id="ProtNLM"/>
    </source>
</evidence>
<name>X0TWC6_9ZZZZ</name>
<dbReference type="AlphaFoldDB" id="X0TWC6"/>